<evidence type="ECO:0000313" key="2">
    <source>
        <dbReference type="EMBL" id="KAL0390666.1"/>
    </source>
</evidence>
<dbReference type="InterPro" id="IPR027417">
    <property type="entry name" value="P-loop_NTPase"/>
</dbReference>
<feature type="domain" description="NB-ARC" evidence="1">
    <location>
        <begin position="1"/>
        <end position="69"/>
    </location>
</feature>
<name>A0AAW2SDR6_9LAMI</name>
<dbReference type="SUPFAM" id="SSF52540">
    <property type="entry name" value="P-loop containing nucleoside triphosphate hydrolases"/>
    <property type="match status" value="1"/>
</dbReference>
<proteinExistence type="predicted"/>
<dbReference type="AlphaFoldDB" id="A0AAW2SDR6"/>
<comment type="caution">
    <text evidence="2">The sequence shown here is derived from an EMBL/GenBank/DDBJ whole genome shotgun (WGS) entry which is preliminary data.</text>
</comment>
<dbReference type="InterPro" id="IPR002182">
    <property type="entry name" value="NB-ARC"/>
</dbReference>
<dbReference type="EMBL" id="JACGWM010000002">
    <property type="protein sequence ID" value="KAL0390666.1"/>
    <property type="molecule type" value="Genomic_DNA"/>
</dbReference>
<reference evidence="2" key="1">
    <citation type="submission" date="2020-06" db="EMBL/GenBank/DDBJ databases">
        <authorList>
            <person name="Li T."/>
            <person name="Hu X."/>
            <person name="Zhang T."/>
            <person name="Song X."/>
            <person name="Zhang H."/>
            <person name="Dai N."/>
            <person name="Sheng W."/>
            <person name="Hou X."/>
            <person name="Wei L."/>
        </authorList>
    </citation>
    <scope>NUCLEOTIDE SEQUENCE</scope>
    <source>
        <strain evidence="2">KEN8</strain>
        <tissue evidence="2">Leaf</tissue>
    </source>
</reference>
<sequence length="172" mass="19214">MGGIGKTTLARNLYSDSLIEYHFDIHAWVVLSQDYDVKLMFTSLVCSTGEPNGELNHKSIEELAERFVQKFEGTAQKDWECIAEDERTAATNGGIVVYFHKAEAINAGFSIHGGYWMRSQLDSTDLSNGASSFKSSVYDFSNNFQISEPYVLGKIIEVHCGRIWSLVTSIVI</sequence>
<protein>
    <submittedName>
        <fullName evidence="2">Inactive disease susceptibility protein LOV1</fullName>
    </submittedName>
</protein>
<dbReference type="Gene3D" id="3.40.50.300">
    <property type="entry name" value="P-loop containing nucleotide triphosphate hydrolases"/>
    <property type="match status" value="1"/>
</dbReference>
<organism evidence="2">
    <name type="scientific">Sesamum calycinum</name>
    <dbReference type="NCBI Taxonomy" id="2727403"/>
    <lineage>
        <taxon>Eukaryota</taxon>
        <taxon>Viridiplantae</taxon>
        <taxon>Streptophyta</taxon>
        <taxon>Embryophyta</taxon>
        <taxon>Tracheophyta</taxon>
        <taxon>Spermatophyta</taxon>
        <taxon>Magnoliopsida</taxon>
        <taxon>eudicotyledons</taxon>
        <taxon>Gunneridae</taxon>
        <taxon>Pentapetalae</taxon>
        <taxon>asterids</taxon>
        <taxon>lamiids</taxon>
        <taxon>Lamiales</taxon>
        <taxon>Pedaliaceae</taxon>
        <taxon>Sesamum</taxon>
    </lineage>
</organism>
<gene>
    <name evidence="2" type="ORF">Scaly_0423700</name>
</gene>
<accession>A0AAW2SDR6</accession>
<dbReference type="GO" id="GO:0043531">
    <property type="term" value="F:ADP binding"/>
    <property type="evidence" value="ECO:0007669"/>
    <property type="project" value="InterPro"/>
</dbReference>
<reference evidence="2" key="2">
    <citation type="journal article" date="2024" name="Plant">
        <title>Genomic evolution and insights into agronomic trait innovations of Sesamum species.</title>
        <authorList>
            <person name="Miao H."/>
            <person name="Wang L."/>
            <person name="Qu L."/>
            <person name="Liu H."/>
            <person name="Sun Y."/>
            <person name="Le M."/>
            <person name="Wang Q."/>
            <person name="Wei S."/>
            <person name="Zheng Y."/>
            <person name="Lin W."/>
            <person name="Duan Y."/>
            <person name="Cao H."/>
            <person name="Xiong S."/>
            <person name="Wang X."/>
            <person name="Wei L."/>
            <person name="Li C."/>
            <person name="Ma Q."/>
            <person name="Ju M."/>
            <person name="Zhao R."/>
            <person name="Li G."/>
            <person name="Mu C."/>
            <person name="Tian Q."/>
            <person name="Mei H."/>
            <person name="Zhang T."/>
            <person name="Gao T."/>
            <person name="Zhang H."/>
        </authorList>
    </citation>
    <scope>NUCLEOTIDE SEQUENCE</scope>
    <source>
        <strain evidence="2">KEN8</strain>
    </source>
</reference>
<dbReference type="Pfam" id="PF00931">
    <property type="entry name" value="NB-ARC"/>
    <property type="match status" value="1"/>
</dbReference>
<evidence type="ECO:0000259" key="1">
    <source>
        <dbReference type="Pfam" id="PF00931"/>
    </source>
</evidence>